<proteinExistence type="predicted"/>
<gene>
    <name evidence="1" type="ORF">RhiirA5_440645</name>
</gene>
<dbReference type="Proteomes" id="UP000232722">
    <property type="component" value="Unassembled WGS sequence"/>
</dbReference>
<comment type="caution">
    <text evidence="1">The sequence shown here is derived from an EMBL/GenBank/DDBJ whole genome shotgun (WGS) entry which is preliminary data.</text>
</comment>
<evidence type="ECO:0000313" key="2">
    <source>
        <dbReference type="Proteomes" id="UP000232722"/>
    </source>
</evidence>
<reference evidence="1 2" key="2">
    <citation type="submission" date="2017-09" db="EMBL/GenBank/DDBJ databases">
        <title>Extensive intraspecific genome diversity in a model arbuscular mycorrhizal fungus.</title>
        <authorList>
            <person name="Chen E.C."/>
            <person name="Morin E."/>
            <person name="Beaudet D."/>
            <person name="Noel J."/>
            <person name="Ndikumana S."/>
            <person name="Charron P."/>
            <person name="St-Onge C."/>
            <person name="Giorgi J."/>
            <person name="Grigoriev I.V."/>
            <person name="Roux C."/>
            <person name="Martin F.M."/>
            <person name="Corradi N."/>
        </authorList>
    </citation>
    <scope>NUCLEOTIDE SEQUENCE [LARGE SCALE GENOMIC DNA]</scope>
    <source>
        <strain evidence="1 2">A5</strain>
    </source>
</reference>
<dbReference type="AlphaFoldDB" id="A0A2N0NGH4"/>
<dbReference type="VEuPathDB" id="FungiDB:RhiirA1_485068"/>
<accession>A0A2N0NGH4</accession>
<name>A0A2N0NGH4_9GLOM</name>
<dbReference type="EMBL" id="LLXJ01007509">
    <property type="protein sequence ID" value="PKB93669.1"/>
    <property type="molecule type" value="Genomic_DNA"/>
</dbReference>
<organism evidence="1 2">
    <name type="scientific">Rhizophagus irregularis</name>
    <dbReference type="NCBI Taxonomy" id="588596"/>
    <lineage>
        <taxon>Eukaryota</taxon>
        <taxon>Fungi</taxon>
        <taxon>Fungi incertae sedis</taxon>
        <taxon>Mucoromycota</taxon>
        <taxon>Glomeromycotina</taxon>
        <taxon>Glomeromycetes</taxon>
        <taxon>Glomerales</taxon>
        <taxon>Glomeraceae</taxon>
        <taxon>Rhizophagus</taxon>
    </lineage>
</organism>
<protein>
    <submittedName>
        <fullName evidence="1">Uncharacterized protein</fullName>
    </submittedName>
</protein>
<sequence>MIAIIVQLESIICYRTYICSYSHIYKSNSTKDTVTKKISCPFIVNASSPTLKNPKEYMFINKIVEQHNYSLNISIVKFENSRKFTDSMIEDIKFMTVSCKFNTTVQRKFLAKQQISTHSKHYFY</sequence>
<evidence type="ECO:0000313" key="1">
    <source>
        <dbReference type="EMBL" id="PKB93669.1"/>
    </source>
</evidence>
<reference evidence="1 2" key="1">
    <citation type="submission" date="2016-04" db="EMBL/GenBank/DDBJ databases">
        <title>Genome analyses suggest a sexual origin of heterokaryosis in a supposedly ancient asexual fungus.</title>
        <authorList>
            <person name="Ropars J."/>
            <person name="Sedzielewska K."/>
            <person name="Noel J."/>
            <person name="Charron P."/>
            <person name="Farinelli L."/>
            <person name="Marton T."/>
            <person name="Kruger M."/>
            <person name="Pelin A."/>
            <person name="Brachmann A."/>
            <person name="Corradi N."/>
        </authorList>
    </citation>
    <scope>NUCLEOTIDE SEQUENCE [LARGE SCALE GENOMIC DNA]</scope>
    <source>
        <strain evidence="1 2">A5</strain>
    </source>
</reference>